<dbReference type="Proteomes" id="UP001165366">
    <property type="component" value="Unassembled WGS sequence"/>
</dbReference>
<comment type="caution">
    <text evidence="3">The sequence shown here is derived from an EMBL/GenBank/DDBJ whole genome shotgun (WGS) entry which is preliminary data.</text>
</comment>
<evidence type="ECO:0000313" key="3">
    <source>
        <dbReference type="EMBL" id="MCG2589047.1"/>
    </source>
</evidence>
<evidence type="ECO:0000313" key="4">
    <source>
        <dbReference type="Proteomes" id="UP001165366"/>
    </source>
</evidence>
<dbReference type="Gene3D" id="2.20.200.10">
    <property type="entry name" value="Outer membrane efflux proteins (OEP)"/>
    <property type="match status" value="1"/>
</dbReference>
<comment type="subcellular location">
    <subcellularLocation>
        <location evidence="2">Cell membrane</location>
        <topology evidence="2">Lipid-anchor</topology>
    </subcellularLocation>
</comment>
<proteinExistence type="inferred from homology"/>
<keyword evidence="2" id="KW-0449">Lipoprotein</keyword>
<dbReference type="InterPro" id="IPR010131">
    <property type="entry name" value="MdtP/NodT-like"/>
</dbReference>
<dbReference type="PROSITE" id="PS51257">
    <property type="entry name" value="PROKAR_LIPOPROTEIN"/>
    <property type="match status" value="1"/>
</dbReference>
<reference evidence="3" key="1">
    <citation type="submission" date="2022-01" db="EMBL/GenBank/DDBJ databases">
        <authorList>
            <person name="Wang Y."/>
        </authorList>
    </citation>
    <scope>NUCLEOTIDE SEQUENCE</scope>
    <source>
        <strain evidence="3">WB101</strain>
    </source>
</reference>
<evidence type="ECO:0000256" key="1">
    <source>
        <dbReference type="ARBA" id="ARBA00007613"/>
    </source>
</evidence>
<keyword evidence="2" id="KW-0564">Palmitate</keyword>
<dbReference type="PANTHER" id="PTHR30203">
    <property type="entry name" value="OUTER MEMBRANE CATION EFFLUX PROTEIN"/>
    <property type="match status" value="1"/>
</dbReference>
<dbReference type="PANTHER" id="PTHR30203:SF33">
    <property type="entry name" value="BLR4455 PROTEIN"/>
    <property type="match status" value="1"/>
</dbReference>
<dbReference type="EMBL" id="JAKLWS010000012">
    <property type="protein sequence ID" value="MCG2589047.1"/>
    <property type="molecule type" value="Genomic_DNA"/>
</dbReference>
<dbReference type="RefSeq" id="WP_237854291.1">
    <property type="nucleotide sequence ID" value="NZ_JAKLWS010000012.1"/>
</dbReference>
<dbReference type="NCBIfam" id="TIGR01845">
    <property type="entry name" value="outer_NodT"/>
    <property type="match status" value="1"/>
</dbReference>
<name>A0ABS9KDW1_9BACT</name>
<gene>
    <name evidence="3" type="ORF">L6773_10740</name>
</gene>
<comment type="similarity">
    <text evidence="1 2">Belongs to the outer membrane factor (OMF) (TC 1.B.17) family.</text>
</comment>
<dbReference type="InterPro" id="IPR003423">
    <property type="entry name" value="OMP_efflux"/>
</dbReference>
<keyword evidence="2" id="KW-1134">Transmembrane beta strand</keyword>
<reference evidence="3" key="2">
    <citation type="submission" date="2024-05" db="EMBL/GenBank/DDBJ databases">
        <title>Rhodohalobacter halophilus gen. nov., sp. nov., a moderately halophilic member of the family Balneolaceae.</title>
        <authorList>
            <person name="Xia J."/>
        </authorList>
    </citation>
    <scope>NUCLEOTIDE SEQUENCE</scope>
    <source>
        <strain evidence="3">WB101</strain>
    </source>
</reference>
<keyword evidence="2" id="KW-0472">Membrane</keyword>
<dbReference type="Pfam" id="PF02321">
    <property type="entry name" value="OEP"/>
    <property type="match status" value="2"/>
</dbReference>
<dbReference type="SUPFAM" id="SSF56954">
    <property type="entry name" value="Outer membrane efflux proteins (OEP)"/>
    <property type="match status" value="1"/>
</dbReference>
<organism evidence="3 4">
    <name type="scientific">Rhodohalobacter sulfatireducens</name>
    <dbReference type="NCBI Taxonomy" id="2911366"/>
    <lineage>
        <taxon>Bacteria</taxon>
        <taxon>Pseudomonadati</taxon>
        <taxon>Balneolota</taxon>
        <taxon>Balneolia</taxon>
        <taxon>Balneolales</taxon>
        <taxon>Balneolaceae</taxon>
        <taxon>Rhodohalobacter</taxon>
    </lineage>
</organism>
<keyword evidence="4" id="KW-1185">Reference proteome</keyword>
<dbReference type="Gene3D" id="1.20.1600.10">
    <property type="entry name" value="Outer membrane efflux proteins (OEP)"/>
    <property type="match status" value="1"/>
</dbReference>
<evidence type="ECO:0000256" key="2">
    <source>
        <dbReference type="RuleBase" id="RU362097"/>
    </source>
</evidence>
<accession>A0ABS9KDW1</accession>
<keyword evidence="2" id="KW-0812">Transmembrane</keyword>
<sequence length="462" mass="51756">MPRNRLTFQLIIFLGVLLMLFSGCRTQSDLTDPIEIPESFSESGVEIVPAKWWTSFEDKRLSTVIDSAMSSNFTLLTAWERLRAAEAVVDRESSLLFPTLEATGSARADRFSDSSRDSEQLQLGLSTSYEIDLWGRIGSTIDAEQFRAQATLYDYQTAALSLTAEITRTWYRLADAQNQLALVNEQINTNLTVLELLNNRFEIGQIQSVDVLRQQQLVEATREQRTYAEARVQTLEHQLAVLLGQTPQSGVDLRPEDLPQLAPLPSAGLPTDLVQKRPDVRSAFASLRAADNDLAAAISNQYPRFSISASASTAAESAGALFEDWAVSFAGNLLAPIFYGGELRAEVDRNEAVKNQRLYEYGQTILTAFREVEDALIQEKKQVESIESIERQLELASQSYRQLRIQYLNGSGNYLDVLTALDDIQQLRRDLLTAQLTLVEYRISLYRALAGSFETEMIAENN</sequence>
<protein>
    <submittedName>
        <fullName evidence="3">Efflux transporter outer membrane subunit</fullName>
    </submittedName>
</protein>